<dbReference type="SUPFAM" id="SSF51690">
    <property type="entry name" value="Nicotinate/Quinolinate PRTase C-terminal domain-like"/>
    <property type="match status" value="1"/>
</dbReference>
<dbReference type="InterPro" id="IPR022412">
    <property type="entry name" value="Quinolinate_PRibosylTrfase_N"/>
</dbReference>
<feature type="binding site" evidence="13">
    <location>
        <begin position="133"/>
        <end position="135"/>
    </location>
    <ligand>
        <name>substrate</name>
    </ligand>
</feature>
<dbReference type="Gene3D" id="3.20.20.70">
    <property type="entry name" value="Aldolase class I"/>
    <property type="match status" value="1"/>
</dbReference>
<feature type="domain" description="Quinolinate phosphoribosyl transferase N-terminal" evidence="15">
    <location>
        <begin position="25"/>
        <end position="110"/>
    </location>
</feature>
<evidence type="ECO:0000259" key="14">
    <source>
        <dbReference type="Pfam" id="PF01729"/>
    </source>
</evidence>
<dbReference type="GO" id="GO:0005737">
    <property type="term" value="C:cytoplasm"/>
    <property type="evidence" value="ECO:0007669"/>
    <property type="project" value="TreeGrafter"/>
</dbReference>
<reference evidence="16 17" key="1">
    <citation type="submission" date="2019-11" db="EMBL/GenBank/DDBJ databases">
        <authorList>
            <person name="Zheng R.K."/>
            <person name="Sun C.M."/>
        </authorList>
    </citation>
    <scope>NUCLEOTIDE SEQUENCE [LARGE SCALE GENOMIC DNA]</scope>
    <source>
        <strain evidence="16 17">WC007</strain>
    </source>
</reference>
<evidence type="ECO:0000256" key="3">
    <source>
        <dbReference type="ARBA" id="ARBA00009400"/>
    </source>
</evidence>
<dbReference type="RefSeq" id="WP_158864907.1">
    <property type="nucleotide sequence ID" value="NZ_CP046401.1"/>
</dbReference>
<dbReference type="GO" id="GO:0034213">
    <property type="term" value="P:quinolinate catabolic process"/>
    <property type="evidence" value="ECO:0007669"/>
    <property type="project" value="TreeGrafter"/>
</dbReference>
<keyword evidence="8 12" id="KW-0808">Transferase</keyword>
<evidence type="ECO:0000256" key="5">
    <source>
        <dbReference type="ARBA" id="ARBA00011944"/>
    </source>
</evidence>
<dbReference type="Proteomes" id="UP000428260">
    <property type="component" value="Chromosome"/>
</dbReference>
<dbReference type="InterPro" id="IPR002638">
    <property type="entry name" value="Quinolinate_PRibosylTrfase_C"/>
</dbReference>
<evidence type="ECO:0000256" key="12">
    <source>
        <dbReference type="PIRNR" id="PIRNR006250"/>
    </source>
</evidence>
<gene>
    <name evidence="16" type="primary">nadC</name>
    <name evidence="16" type="ORF">GM418_08020</name>
</gene>
<dbReference type="EC" id="2.4.2.19" evidence="5"/>
<evidence type="ECO:0000256" key="1">
    <source>
        <dbReference type="ARBA" id="ARBA00003237"/>
    </source>
</evidence>
<dbReference type="AlphaFoldDB" id="A0A6I6JRB6"/>
<dbReference type="Pfam" id="PF02749">
    <property type="entry name" value="QRPTase_N"/>
    <property type="match status" value="1"/>
</dbReference>
<feature type="binding site" evidence="13">
    <location>
        <begin position="262"/>
        <end position="264"/>
    </location>
    <ligand>
        <name>substrate</name>
    </ligand>
</feature>
<keyword evidence="17" id="KW-1185">Reference proteome</keyword>
<dbReference type="FunFam" id="3.90.1170.20:FF:000001">
    <property type="entry name" value="Nicotinate-nucleotide diphosphorylase (Carboxylating)"/>
    <property type="match status" value="1"/>
</dbReference>
<comment type="subunit">
    <text evidence="4">Hexamer formed by 3 homodimers.</text>
</comment>
<dbReference type="PANTHER" id="PTHR32179:SF3">
    <property type="entry name" value="NICOTINATE-NUCLEOTIDE PYROPHOSPHORYLASE [CARBOXYLATING]"/>
    <property type="match status" value="1"/>
</dbReference>
<dbReference type="InterPro" id="IPR013785">
    <property type="entry name" value="Aldolase_TIM"/>
</dbReference>
<name>A0A6I6JRB6_9BACT</name>
<dbReference type="SUPFAM" id="SSF54675">
    <property type="entry name" value="Nicotinate/Quinolinate PRTase N-terminal domain-like"/>
    <property type="match status" value="1"/>
</dbReference>
<comment type="similarity">
    <text evidence="3 12">Belongs to the NadC/ModD family.</text>
</comment>
<evidence type="ECO:0000259" key="15">
    <source>
        <dbReference type="Pfam" id="PF02749"/>
    </source>
</evidence>
<evidence type="ECO:0000256" key="8">
    <source>
        <dbReference type="ARBA" id="ARBA00022679"/>
    </source>
</evidence>
<feature type="binding site" evidence="13">
    <location>
        <position position="197"/>
    </location>
    <ligand>
        <name>substrate</name>
    </ligand>
</feature>
<organism evidence="16 17">
    <name type="scientific">Maribellus comscasis</name>
    <dbReference type="NCBI Taxonomy" id="2681766"/>
    <lineage>
        <taxon>Bacteria</taxon>
        <taxon>Pseudomonadati</taxon>
        <taxon>Bacteroidota</taxon>
        <taxon>Bacteroidia</taxon>
        <taxon>Marinilabiliales</taxon>
        <taxon>Prolixibacteraceae</taxon>
        <taxon>Maribellus</taxon>
    </lineage>
</organism>
<evidence type="ECO:0000256" key="6">
    <source>
        <dbReference type="ARBA" id="ARBA00022642"/>
    </source>
</evidence>
<dbReference type="Pfam" id="PF01729">
    <property type="entry name" value="QRPTase_C"/>
    <property type="match status" value="1"/>
</dbReference>
<feature type="binding site" evidence="13">
    <location>
        <position position="167"/>
    </location>
    <ligand>
        <name>substrate</name>
    </ligand>
</feature>
<dbReference type="NCBIfam" id="TIGR00078">
    <property type="entry name" value="nadC"/>
    <property type="match status" value="1"/>
</dbReference>
<comment type="catalytic activity">
    <reaction evidence="10">
        <text>nicotinate beta-D-ribonucleotide + CO2 + diphosphate = quinolinate + 5-phospho-alpha-D-ribose 1-diphosphate + 2 H(+)</text>
        <dbReference type="Rhea" id="RHEA:12733"/>
        <dbReference type="ChEBI" id="CHEBI:15378"/>
        <dbReference type="ChEBI" id="CHEBI:16526"/>
        <dbReference type="ChEBI" id="CHEBI:29959"/>
        <dbReference type="ChEBI" id="CHEBI:33019"/>
        <dbReference type="ChEBI" id="CHEBI:57502"/>
        <dbReference type="ChEBI" id="CHEBI:58017"/>
        <dbReference type="EC" id="2.4.2.19"/>
    </reaction>
</comment>
<proteinExistence type="inferred from homology"/>
<dbReference type="CDD" id="cd01572">
    <property type="entry name" value="QPRTase"/>
    <property type="match status" value="1"/>
</dbReference>
<evidence type="ECO:0000256" key="9">
    <source>
        <dbReference type="ARBA" id="ARBA00033102"/>
    </source>
</evidence>
<protein>
    <recommendedName>
        <fullName evidence="11">Probable nicotinate-nucleotide pyrophosphorylase [carboxylating]</fullName>
        <ecNumber evidence="5">2.4.2.19</ecNumber>
    </recommendedName>
    <alternativeName>
        <fullName evidence="9">Quinolinate phosphoribosyltransferase [decarboxylating]</fullName>
    </alternativeName>
</protein>
<comment type="pathway">
    <text evidence="2">Cofactor biosynthesis; NAD(+) biosynthesis; nicotinate D-ribonucleotide from quinolinate: step 1/1.</text>
</comment>
<sequence>MDEKILKSAEVLFNLAYAEDIGDGDITTNNLIPPNKNKTAILVAKEEGVVAGLPVAEMVFKKFDEKLQWKTILPDGSKVKQGDIIAEFNGNYRALLTGERKALNFLQRLSGIASYANKCMKEVEGTKVEILDTRKTLPGYRYLDKYAVRMGGASNHRFGLYDMVMIKDNHIQVAGGIKQAVEAIRNKIPKSIKIEVETTNLEMVQEALDADVDIIMLDNMSSKLMTEAVKLINKKAKIEASGNMTIKRIRKVAGTGVDYISIGALTHSVKALDISQRIID</sequence>
<evidence type="ECO:0000256" key="4">
    <source>
        <dbReference type="ARBA" id="ARBA00011218"/>
    </source>
</evidence>
<feature type="binding site" evidence="13">
    <location>
        <position position="218"/>
    </location>
    <ligand>
        <name>substrate</name>
    </ligand>
</feature>
<dbReference type="GO" id="GO:0004514">
    <property type="term" value="F:nicotinate-nucleotide diphosphorylase (carboxylating) activity"/>
    <property type="evidence" value="ECO:0007669"/>
    <property type="project" value="UniProtKB-EC"/>
</dbReference>
<keyword evidence="7 12" id="KW-0328">Glycosyltransferase</keyword>
<comment type="function">
    <text evidence="1">Involved in the catabolism of quinolinic acid (QA).</text>
</comment>
<dbReference type="Gene3D" id="3.90.1170.20">
    <property type="entry name" value="Quinolinate phosphoribosyl transferase, N-terminal domain"/>
    <property type="match status" value="1"/>
</dbReference>
<dbReference type="InterPro" id="IPR036068">
    <property type="entry name" value="Nicotinate_pribotase-like_C"/>
</dbReference>
<feature type="binding site" evidence="13">
    <location>
        <position position="100"/>
    </location>
    <ligand>
        <name>substrate</name>
    </ligand>
</feature>
<dbReference type="InterPro" id="IPR027277">
    <property type="entry name" value="NadC/ModD"/>
</dbReference>
<evidence type="ECO:0000256" key="13">
    <source>
        <dbReference type="PIRSR" id="PIRSR006250-1"/>
    </source>
</evidence>
<evidence type="ECO:0000313" key="16">
    <source>
        <dbReference type="EMBL" id="QGY43608.1"/>
    </source>
</evidence>
<dbReference type="InterPro" id="IPR037128">
    <property type="entry name" value="Quinolinate_PRibosylTase_N_sf"/>
</dbReference>
<evidence type="ECO:0000256" key="2">
    <source>
        <dbReference type="ARBA" id="ARBA00004893"/>
    </source>
</evidence>
<dbReference type="UniPathway" id="UPA00253">
    <property type="reaction ID" value="UER00331"/>
</dbReference>
<keyword evidence="6" id="KW-0662">Pyridine nucleotide biosynthesis</keyword>
<dbReference type="PANTHER" id="PTHR32179">
    <property type="entry name" value="NICOTINATE-NUCLEOTIDE PYROPHOSPHORYLASE [CARBOXYLATING]"/>
    <property type="match status" value="1"/>
</dbReference>
<evidence type="ECO:0000256" key="10">
    <source>
        <dbReference type="ARBA" id="ARBA00047445"/>
    </source>
</evidence>
<dbReference type="EMBL" id="CP046401">
    <property type="protein sequence ID" value="QGY43608.1"/>
    <property type="molecule type" value="Genomic_DNA"/>
</dbReference>
<feature type="binding site" evidence="13">
    <location>
        <begin position="241"/>
        <end position="243"/>
    </location>
    <ligand>
        <name>substrate</name>
    </ligand>
</feature>
<dbReference type="FunFam" id="3.20.20.70:FF:000030">
    <property type="entry name" value="Nicotinate-nucleotide pyrophosphorylase, carboxylating"/>
    <property type="match status" value="1"/>
</dbReference>
<dbReference type="InterPro" id="IPR004393">
    <property type="entry name" value="NadC"/>
</dbReference>
<evidence type="ECO:0000256" key="7">
    <source>
        <dbReference type="ARBA" id="ARBA00022676"/>
    </source>
</evidence>
<dbReference type="PIRSF" id="PIRSF006250">
    <property type="entry name" value="NadC_ModD"/>
    <property type="match status" value="1"/>
</dbReference>
<feature type="binding site" evidence="13">
    <location>
        <position position="157"/>
    </location>
    <ligand>
        <name>substrate</name>
    </ligand>
</feature>
<dbReference type="KEGG" id="mcos:GM418_08020"/>
<feature type="domain" description="Quinolinate phosphoribosyl transferase C-terminal" evidence="14">
    <location>
        <begin position="112"/>
        <end position="275"/>
    </location>
</feature>
<accession>A0A6I6JRB6</accession>
<dbReference type="GO" id="GO:0009435">
    <property type="term" value="P:NAD+ biosynthetic process"/>
    <property type="evidence" value="ECO:0007669"/>
    <property type="project" value="UniProtKB-UniPathway"/>
</dbReference>
<evidence type="ECO:0000256" key="11">
    <source>
        <dbReference type="ARBA" id="ARBA00069173"/>
    </source>
</evidence>
<evidence type="ECO:0000313" key="17">
    <source>
        <dbReference type="Proteomes" id="UP000428260"/>
    </source>
</evidence>